<proteinExistence type="predicted"/>
<gene>
    <name evidence="2" type="ORF">GCM10007859_27860</name>
</gene>
<accession>A0ABQ6BL44</accession>
<name>A0ABQ6BL44_9CAUL</name>
<keyword evidence="1" id="KW-0732">Signal</keyword>
<feature type="signal peptide" evidence="1">
    <location>
        <begin position="1"/>
        <end position="21"/>
    </location>
</feature>
<protein>
    <submittedName>
        <fullName evidence="2">Uncharacterized protein</fullName>
    </submittedName>
</protein>
<comment type="caution">
    <text evidence="2">The sequence shown here is derived from an EMBL/GenBank/DDBJ whole genome shotgun (WGS) entry which is preliminary data.</text>
</comment>
<evidence type="ECO:0000313" key="3">
    <source>
        <dbReference type="Proteomes" id="UP001156921"/>
    </source>
</evidence>
<dbReference type="Proteomes" id="UP001156921">
    <property type="component" value="Unassembled WGS sequence"/>
</dbReference>
<dbReference type="EMBL" id="BSOY01000105">
    <property type="protein sequence ID" value="GLS02755.1"/>
    <property type="molecule type" value="Genomic_DNA"/>
</dbReference>
<dbReference type="RefSeq" id="WP_284223655.1">
    <property type="nucleotide sequence ID" value="NZ_BSOY01000105.1"/>
</dbReference>
<organism evidence="2 3">
    <name type="scientific">Brevundimonas denitrificans</name>
    <dbReference type="NCBI Taxonomy" id="1443434"/>
    <lineage>
        <taxon>Bacteria</taxon>
        <taxon>Pseudomonadati</taxon>
        <taxon>Pseudomonadota</taxon>
        <taxon>Alphaproteobacteria</taxon>
        <taxon>Caulobacterales</taxon>
        <taxon>Caulobacteraceae</taxon>
        <taxon>Brevundimonas</taxon>
    </lineage>
</organism>
<evidence type="ECO:0000256" key="1">
    <source>
        <dbReference type="SAM" id="SignalP"/>
    </source>
</evidence>
<sequence length="200" mass="21474">MFRWVAAGAIAVLCFVSPAAAAEPFDDFVNLCVNNDGQREVVIAKAEERGWFRLPAEALPDDGEFRDTVAFLSADPEDHPNGMPADLRMIMVGRGDSEKLLGVTSLEMEACAVVLLSETSDSASWAGRLDRLLGFGAKSSGADPLWVFSRAGSGFRSESDLMDLPDDQLSAAAKQRDLYIAGLLGEDFSGLLFAAIRPVD</sequence>
<feature type="chain" id="PRO_5046456614" evidence="1">
    <location>
        <begin position="22"/>
        <end position="200"/>
    </location>
</feature>
<reference evidence="3" key="1">
    <citation type="journal article" date="2019" name="Int. J. Syst. Evol. Microbiol.">
        <title>The Global Catalogue of Microorganisms (GCM) 10K type strain sequencing project: providing services to taxonomists for standard genome sequencing and annotation.</title>
        <authorList>
            <consortium name="The Broad Institute Genomics Platform"/>
            <consortium name="The Broad Institute Genome Sequencing Center for Infectious Disease"/>
            <person name="Wu L."/>
            <person name="Ma J."/>
        </authorList>
    </citation>
    <scope>NUCLEOTIDE SEQUENCE [LARGE SCALE GENOMIC DNA]</scope>
    <source>
        <strain evidence="3">NBRC 110107</strain>
    </source>
</reference>
<evidence type="ECO:0000313" key="2">
    <source>
        <dbReference type="EMBL" id="GLS02755.1"/>
    </source>
</evidence>
<keyword evidence="3" id="KW-1185">Reference proteome</keyword>